<dbReference type="EMBL" id="JACAQD010000207">
    <property type="protein sequence ID" value="NWC37627.1"/>
    <property type="molecule type" value="Genomic_DNA"/>
</dbReference>
<dbReference type="SUPFAM" id="SSF103481">
    <property type="entry name" value="Multidrug resistance efflux transporter EmrE"/>
    <property type="match status" value="1"/>
</dbReference>
<sequence>ISTLSGGIAAILGFVFFKERLSVVQVVGVVLVLVGAVVLHIAD</sequence>
<gene>
    <name evidence="2" type="ORF">HX876_35395</name>
</gene>
<organism evidence="2 3">
    <name type="scientific">Pseudomonas gingeri</name>
    <dbReference type="NCBI Taxonomy" id="117681"/>
    <lineage>
        <taxon>Bacteria</taxon>
        <taxon>Pseudomonadati</taxon>
        <taxon>Pseudomonadota</taxon>
        <taxon>Gammaproteobacteria</taxon>
        <taxon>Pseudomonadales</taxon>
        <taxon>Pseudomonadaceae</taxon>
        <taxon>Pseudomonas</taxon>
    </lineage>
</organism>
<dbReference type="Gene3D" id="1.10.3730.20">
    <property type="match status" value="1"/>
</dbReference>
<accession>A0A7Y8CNT3</accession>
<evidence type="ECO:0000256" key="1">
    <source>
        <dbReference type="SAM" id="Phobius"/>
    </source>
</evidence>
<feature type="non-terminal residue" evidence="2">
    <location>
        <position position="1"/>
    </location>
</feature>
<dbReference type="Proteomes" id="UP000520592">
    <property type="component" value="Unassembled WGS sequence"/>
</dbReference>
<evidence type="ECO:0000313" key="3">
    <source>
        <dbReference type="Proteomes" id="UP000520592"/>
    </source>
</evidence>
<comment type="caution">
    <text evidence="2">The sequence shown here is derived from an EMBL/GenBank/DDBJ whole genome shotgun (WGS) entry which is preliminary data.</text>
</comment>
<evidence type="ECO:0000313" key="2">
    <source>
        <dbReference type="EMBL" id="NWC37627.1"/>
    </source>
</evidence>
<protein>
    <submittedName>
        <fullName evidence="2">EamA family transporter</fullName>
    </submittedName>
</protein>
<keyword evidence="1" id="KW-0812">Transmembrane</keyword>
<reference evidence="2 3" key="1">
    <citation type="submission" date="2020-04" db="EMBL/GenBank/DDBJ databases">
        <title>Molecular characterization of pseudomonads from Agaricus bisporus reveal novel blotch 2 pathogens in Western Europe.</title>
        <authorList>
            <person name="Taparia T."/>
            <person name="Krijger M."/>
            <person name="Haynes E."/>
            <person name="Elpinstone J.G."/>
            <person name="Noble R."/>
            <person name="Van Der Wolf J."/>
        </authorList>
    </citation>
    <scope>NUCLEOTIDE SEQUENCE [LARGE SCALE GENOMIC DNA]</scope>
    <source>
        <strain evidence="2 3">IPO3737</strain>
    </source>
</reference>
<keyword evidence="1" id="KW-1133">Transmembrane helix</keyword>
<keyword evidence="1" id="KW-0472">Membrane</keyword>
<proteinExistence type="predicted"/>
<dbReference type="InterPro" id="IPR037185">
    <property type="entry name" value="EmrE-like"/>
</dbReference>
<name>A0A7Y8CNT3_9PSED</name>
<dbReference type="AlphaFoldDB" id="A0A7Y8CNT3"/>
<feature type="transmembrane region" description="Helical" evidence="1">
    <location>
        <begin position="21"/>
        <end position="42"/>
    </location>
</feature>